<dbReference type="OrthoDB" id="2564465at2759"/>
<dbReference type="Proteomes" id="UP000559027">
    <property type="component" value="Unassembled WGS sequence"/>
</dbReference>
<feature type="compositionally biased region" description="Low complexity" evidence="1">
    <location>
        <begin position="74"/>
        <end position="87"/>
    </location>
</feature>
<feature type="compositionally biased region" description="Basic and acidic residues" evidence="1">
    <location>
        <begin position="146"/>
        <end position="157"/>
    </location>
</feature>
<feature type="compositionally biased region" description="Low complexity" evidence="1">
    <location>
        <begin position="124"/>
        <end position="136"/>
    </location>
</feature>
<reference evidence="2 3" key="1">
    <citation type="journal article" date="2020" name="ISME J.">
        <title>Uncovering the hidden diversity of litter-decomposition mechanisms in mushroom-forming fungi.</title>
        <authorList>
            <person name="Floudas D."/>
            <person name="Bentzer J."/>
            <person name="Ahren D."/>
            <person name="Johansson T."/>
            <person name="Persson P."/>
            <person name="Tunlid A."/>
        </authorList>
    </citation>
    <scope>NUCLEOTIDE SEQUENCE [LARGE SCALE GENOMIC DNA]</scope>
    <source>
        <strain evidence="2 3">CBS 146.42</strain>
    </source>
</reference>
<feature type="compositionally biased region" description="Basic residues" evidence="1">
    <location>
        <begin position="96"/>
        <end position="106"/>
    </location>
</feature>
<feature type="compositionally biased region" description="Polar residues" evidence="1">
    <location>
        <begin position="158"/>
        <end position="181"/>
    </location>
</feature>
<name>A0A8H5LLU7_9AGAR</name>
<feature type="compositionally biased region" description="Acidic residues" evidence="1">
    <location>
        <begin position="249"/>
        <end position="259"/>
    </location>
</feature>
<evidence type="ECO:0000256" key="1">
    <source>
        <dbReference type="SAM" id="MobiDB-lite"/>
    </source>
</evidence>
<feature type="region of interest" description="Disordered" evidence="1">
    <location>
        <begin position="323"/>
        <end position="355"/>
    </location>
</feature>
<gene>
    <name evidence="2" type="ORF">D9756_002847</name>
</gene>
<evidence type="ECO:0000313" key="2">
    <source>
        <dbReference type="EMBL" id="KAF5361868.1"/>
    </source>
</evidence>
<protein>
    <submittedName>
        <fullName evidence="2">Uncharacterized protein</fullName>
    </submittedName>
</protein>
<feature type="region of interest" description="Disordered" evidence="1">
    <location>
        <begin position="25"/>
        <end position="310"/>
    </location>
</feature>
<sequence length="355" mass="38050">MGATLSTESVLTTVILAGAVGVGYHQYTTNPSNAAGSAESSSITKQQSKKKKKKGSEEKDKTGPSQSQPPPLPLTGISSSTSSTIPGQFDDSFNSKPKKSKKKKPQHSTTDPSATTPQPPTKPLSPTSTIPKPTTSVDTDGSWTRVEARRKAGKGDEQSTIDVITTSDAGITSSVTENSSPVDEESTDKLTTLAEKLVPRPPKTDVDDMLPDSGPTLARVMRVKPLPNEKPPPGFSWRDYDNVHVPDGTDADGEDDDGEWGVVMSKRPRPTKQEGQPLVAPPSAMTKKQRQNAKKREAQKAASAAAEAERVVTLAKHKRELERIRIMEQSRSSKKGKASGGMSSVVDNRGKLVWE</sequence>
<comment type="caution">
    <text evidence="2">The sequence shown here is derived from an EMBL/GenBank/DDBJ whole genome shotgun (WGS) entry which is preliminary data.</text>
</comment>
<feature type="compositionally biased region" description="Polar residues" evidence="1">
    <location>
        <begin position="26"/>
        <end position="39"/>
    </location>
</feature>
<dbReference type="AlphaFoldDB" id="A0A8H5LLU7"/>
<organism evidence="2 3">
    <name type="scientific">Leucocoprinus leucothites</name>
    <dbReference type="NCBI Taxonomy" id="201217"/>
    <lineage>
        <taxon>Eukaryota</taxon>
        <taxon>Fungi</taxon>
        <taxon>Dikarya</taxon>
        <taxon>Basidiomycota</taxon>
        <taxon>Agaricomycotina</taxon>
        <taxon>Agaricomycetes</taxon>
        <taxon>Agaricomycetidae</taxon>
        <taxon>Agaricales</taxon>
        <taxon>Agaricineae</taxon>
        <taxon>Agaricaceae</taxon>
        <taxon>Leucocoprinus</taxon>
    </lineage>
</organism>
<accession>A0A8H5LLU7</accession>
<proteinExistence type="predicted"/>
<evidence type="ECO:0000313" key="3">
    <source>
        <dbReference type="Proteomes" id="UP000559027"/>
    </source>
</evidence>
<dbReference type="EMBL" id="JAACJO010000002">
    <property type="protein sequence ID" value="KAF5361868.1"/>
    <property type="molecule type" value="Genomic_DNA"/>
</dbReference>
<keyword evidence="3" id="KW-1185">Reference proteome</keyword>